<evidence type="ECO:0000313" key="1">
    <source>
        <dbReference type="EMBL" id="AKU44537.1"/>
    </source>
</evidence>
<evidence type="ECO:0000313" key="2">
    <source>
        <dbReference type="Proteomes" id="UP000203408"/>
    </source>
</evidence>
<sequence length="91" mass="10773">MATEKWTTVHPIPWRNTSFTYLPYWLYDIIVDAFEKGDDWRDYAEEKYKLEFDTLKEAFEDYGDIHVIESRNGKLVSLLSLTPAPEPDPDQ</sequence>
<dbReference type="EMBL" id="KT001918">
    <property type="protein sequence ID" value="AKU44537.1"/>
    <property type="molecule type" value="Genomic_DNA"/>
</dbReference>
<dbReference type="GeneID" id="26613416"/>
<protein>
    <submittedName>
        <fullName evidence="1">Outer capsid protein</fullName>
    </submittedName>
</protein>
<gene>
    <name evidence="1" type="ORF">CPT_Matisse233</name>
</gene>
<accession>A0A0K1LPT3</accession>
<dbReference type="KEGG" id="vg:26613416"/>
<name>A0A0K1LPT3_9CAUD</name>
<proteinExistence type="predicted"/>
<organism evidence="1 2">
    <name type="scientific">Klebsiella phage Matisse</name>
    <dbReference type="NCBI Taxonomy" id="1675607"/>
    <lineage>
        <taxon>Viruses</taxon>
        <taxon>Duplodnaviria</taxon>
        <taxon>Heunggongvirae</taxon>
        <taxon>Uroviricota</taxon>
        <taxon>Caudoviricetes</taxon>
        <taxon>Pantevenvirales</taxon>
        <taxon>Straboviridae</taxon>
        <taxon>Slopekvirus</taxon>
        <taxon>Slopekvirus matisse</taxon>
    </lineage>
</organism>
<reference evidence="1 2" key="1">
    <citation type="journal article" date="2015" name="Genome Announc.">
        <title>Complete Genome Sequence of Carbapenemase-Producing Klebsiella pneumoniae Myophage Matisse.</title>
        <authorList>
            <person name="Provasek V.E."/>
            <person name="Lessor L.E."/>
            <person name="Cahill J.L."/>
            <person name="Rasche E.S."/>
            <person name="Kuty Everett G.F."/>
        </authorList>
    </citation>
    <scope>NUCLEOTIDE SEQUENCE [LARGE SCALE GENOMIC DNA]</scope>
</reference>
<keyword evidence="2" id="KW-1185">Reference proteome</keyword>
<dbReference type="Proteomes" id="UP000203408">
    <property type="component" value="Segment"/>
</dbReference>
<dbReference type="RefSeq" id="YP_009194477.1">
    <property type="nucleotide sequence ID" value="NC_028750.1"/>
</dbReference>